<evidence type="ECO:0000256" key="10">
    <source>
        <dbReference type="ARBA" id="ARBA00023136"/>
    </source>
</evidence>
<dbReference type="Proteomes" id="UP000269669">
    <property type="component" value="Unassembled WGS sequence"/>
</dbReference>
<evidence type="ECO:0000256" key="3">
    <source>
        <dbReference type="ARBA" id="ARBA00022516"/>
    </source>
</evidence>
<evidence type="ECO:0000256" key="1">
    <source>
        <dbReference type="ARBA" id="ARBA00004651"/>
    </source>
</evidence>
<dbReference type="Gene3D" id="1.10.3730.20">
    <property type="match status" value="1"/>
</dbReference>
<feature type="transmembrane region" description="Helical" evidence="11">
    <location>
        <begin position="105"/>
        <end position="122"/>
    </location>
</feature>
<dbReference type="GO" id="GO:0009103">
    <property type="term" value="P:lipopolysaccharide biosynthetic process"/>
    <property type="evidence" value="ECO:0007669"/>
    <property type="project" value="UniProtKB-KW"/>
</dbReference>
<keyword evidence="2" id="KW-1003">Cell membrane</keyword>
<evidence type="ECO:0000256" key="5">
    <source>
        <dbReference type="ARBA" id="ARBA00022556"/>
    </source>
</evidence>
<accession>A0A428MD30</accession>
<keyword evidence="3" id="KW-0444">Lipid biosynthesis</keyword>
<keyword evidence="4" id="KW-0997">Cell inner membrane</keyword>
<proteinExistence type="predicted"/>
<dbReference type="EMBL" id="RSDW01000001">
    <property type="protein sequence ID" value="RSL14806.1"/>
    <property type="molecule type" value="Genomic_DNA"/>
</dbReference>
<name>A0A428MD30_9BACT</name>
<evidence type="ECO:0000313" key="14">
    <source>
        <dbReference type="Proteomes" id="UP000269669"/>
    </source>
</evidence>
<keyword evidence="7" id="KW-0448">Lipopolysaccharide biosynthesis</keyword>
<evidence type="ECO:0000256" key="7">
    <source>
        <dbReference type="ARBA" id="ARBA00022985"/>
    </source>
</evidence>
<protein>
    <submittedName>
        <fullName evidence="13">EamA-like transporter family protein</fullName>
    </submittedName>
</protein>
<dbReference type="Pfam" id="PF00892">
    <property type="entry name" value="EamA"/>
    <property type="match status" value="1"/>
</dbReference>
<keyword evidence="14" id="KW-1185">Reference proteome</keyword>
<evidence type="ECO:0000256" key="11">
    <source>
        <dbReference type="SAM" id="Phobius"/>
    </source>
</evidence>
<evidence type="ECO:0000256" key="4">
    <source>
        <dbReference type="ARBA" id="ARBA00022519"/>
    </source>
</evidence>
<comment type="caution">
    <text evidence="13">The sequence shown here is derived from an EMBL/GenBank/DDBJ whole genome shotgun (WGS) entry which is preliminary data.</text>
</comment>
<organism evidence="13 14">
    <name type="scientific">Edaphobacter aggregans</name>
    <dbReference type="NCBI Taxonomy" id="570835"/>
    <lineage>
        <taxon>Bacteria</taxon>
        <taxon>Pseudomonadati</taxon>
        <taxon>Acidobacteriota</taxon>
        <taxon>Terriglobia</taxon>
        <taxon>Terriglobales</taxon>
        <taxon>Acidobacteriaceae</taxon>
        <taxon>Edaphobacter</taxon>
    </lineage>
</organism>
<keyword evidence="9" id="KW-0443">Lipid metabolism</keyword>
<dbReference type="InterPro" id="IPR037185">
    <property type="entry name" value="EmrE-like"/>
</dbReference>
<comment type="subcellular location">
    <subcellularLocation>
        <location evidence="1">Cell membrane</location>
        <topology evidence="1">Multi-pass membrane protein</topology>
    </subcellularLocation>
</comment>
<dbReference type="GO" id="GO:0022857">
    <property type="term" value="F:transmembrane transporter activity"/>
    <property type="evidence" value="ECO:0007669"/>
    <property type="project" value="InterPro"/>
</dbReference>
<dbReference type="OrthoDB" id="120796at2"/>
<dbReference type="PANTHER" id="PTHR30561">
    <property type="entry name" value="SMR FAMILY PROTON-DEPENDENT DRUG EFFLUX TRANSPORTER SUGE"/>
    <property type="match status" value="1"/>
</dbReference>
<dbReference type="AlphaFoldDB" id="A0A428MD30"/>
<dbReference type="GO" id="GO:0005886">
    <property type="term" value="C:plasma membrane"/>
    <property type="evidence" value="ECO:0007669"/>
    <property type="project" value="UniProtKB-SubCell"/>
</dbReference>
<dbReference type="InterPro" id="IPR000390">
    <property type="entry name" value="Small_drug/metabolite_transptr"/>
</dbReference>
<sequence>MKHRLSLQRYLVLLAVMLTASVGDTLLSHGMTQVGPVSLHNLGMLFVALRNPWVITGILCLLGFFASYLSALSWADLTFVLPATAFGYVVVALLSQFWLKEYLSIYRWLGIVLIVCGVGFVANGPSLTEHAPHPGADIDPLIANTPEPNA</sequence>
<evidence type="ECO:0000256" key="6">
    <source>
        <dbReference type="ARBA" id="ARBA00022692"/>
    </source>
</evidence>
<keyword evidence="10 11" id="KW-0472">Membrane</keyword>
<reference evidence="13 14" key="1">
    <citation type="submission" date="2018-12" db="EMBL/GenBank/DDBJ databases">
        <title>Sequencing of bacterial isolates from soil warming experiment in Harvard Forest, Massachusetts, USA.</title>
        <authorList>
            <person name="Deangelis K."/>
        </authorList>
    </citation>
    <scope>NUCLEOTIDE SEQUENCE [LARGE SCALE GENOMIC DNA]</scope>
    <source>
        <strain evidence="13 14">EB153</strain>
    </source>
</reference>
<dbReference type="SUPFAM" id="SSF103481">
    <property type="entry name" value="Multidrug resistance efflux transporter EmrE"/>
    <property type="match status" value="1"/>
</dbReference>
<evidence type="ECO:0000256" key="8">
    <source>
        <dbReference type="ARBA" id="ARBA00022989"/>
    </source>
</evidence>
<dbReference type="PANTHER" id="PTHR30561:SF9">
    <property type="entry name" value="4-AMINO-4-DEOXY-L-ARABINOSE-PHOSPHOUNDECAPRENOL FLIPPASE SUBUNIT ARNF-RELATED"/>
    <property type="match status" value="1"/>
</dbReference>
<evidence type="ECO:0000256" key="2">
    <source>
        <dbReference type="ARBA" id="ARBA00022475"/>
    </source>
</evidence>
<keyword evidence="6 11" id="KW-0812">Transmembrane</keyword>
<dbReference type="InterPro" id="IPR000620">
    <property type="entry name" value="EamA_dom"/>
</dbReference>
<dbReference type="GO" id="GO:0009245">
    <property type="term" value="P:lipid A biosynthetic process"/>
    <property type="evidence" value="ECO:0007669"/>
    <property type="project" value="UniProtKB-KW"/>
</dbReference>
<keyword evidence="8 11" id="KW-1133">Transmembrane helix</keyword>
<dbReference type="RefSeq" id="WP_125483625.1">
    <property type="nucleotide sequence ID" value="NZ_RSDW01000001.1"/>
</dbReference>
<evidence type="ECO:0000313" key="13">
    <source>
        <dbReference type="EMBL" id="RSL14806.1"/>
    </source>
</evidence>
<gene>
    <name evidence="13" type="ORF">EDE15_0273</name>
</gene>
<feature type="domain" description="EamA" evidence="12">
    <location>
        <begin position="53"/>
        <end position="121"/>
    </location>
</feature>
<feature type="transmembrane region" description="Helical" evidence="11">
    <location>
        <begin position="79"/>
        <end position="99"/>
    </location>
</feature>
<evidence type="ECO:0000259" key="12">
    <source>
        <dbReference type="Pfam" id="PF00892"/>
    </source>
</evidence>
<keyword evidence="5" id="KW-0441">Lipid A biosynthesis</keyword>
<evidence type="ECO:0000256" key="9">
    <source>
        <dbReference type="ARBA" id="ARBA00023098"/>
    </source>
</evidence>
<feature type="transmembrane region" description="Helical" evidence="11">
    <location>
        <begin position="54"/>
        <end position="72"/>
    </location>
</feature>